<keyword evidence="3" id="KW-0472">Membrane</keyword>
<sequence length="519" mass="57482">MLGHPRLFFLMFVFFTILSGAAILVWSPIWLWLWMVLPLLCLVGAWDLQSKHNVLRNYPILGHLRYMLEFFRPELRQYFFESDLSGRPFNREQRDIVNQRADGKPDTSPFGTRRDTSDAGYDFVQHSIVPKDVDARFKRILIGGPQCRYPYDSSRLNISAMSFGALSGNAVSAMNKGAKLGNFAQDTGEGAISPYHREHGGDLIWELGSGYFGCRNKDGSFNAEEFAEKACTDQVKMVEIKLSQGAKPGHGGLLPGSKVNREIASTRQIEVGQSCQSPASHSEFNSPEGLMHFIARLRELCGGKPVGFKLCLGKRDEFMAICKAMLETGIQPDFIVVDGAEGGTGAAPTEFEDFIGTYINEAVPFVHNCLTGIGKRDEIVLIASGKVVLGFDMVEKIALGADMCNAARPFMFAVGCIQAMRCHTNTCPTGVATQDPERAKSLDVPSKAVRVRNFHDATVKSFLDITGAMGLDSPDKLTMQHIFHRHEHGPARTYGMIHPQVESGDFLKNVIPQEYDADW</sequence>
<name>A0A0F9LT87_9ZZZZ</name>
<dbReference type="GO" id="GO:0015930">
    <property type="term" value="F:glutamate synthase activity"/>
    <property type="evidence" value="ECO:0007669"/>
    <property type="project" value="InterPro"/>
</dbReference>
<keyword evidence="3" id="KW-0812">Transmembrane</keyword>
<dbReference type="SUPFAM" id="SSF51395">
    <property type="entry name" value="FMN-linked oxidoreductases"/>
    <property type="match status" value="1"/>
</dbReference>
<proteinExistence type="inferred from homology"/>
<reference evidence="5" key="1">
    <citation type="journal article" date="2015" name="Nature">
        <title>Complex archaea that bridge the gap between prokaryotes and eukaryotes.</title>
        <authorList>
            <person name="Spang A."/>
            <person name="Saw J.H."/>
            <person name="Jorgensen S.L."/>
            <person name="Zaremba-Niedzwiedzka K."/>
            <person name="Martijn J."/>
            <person name="Lind A.E."/>
            <person name="van Eijk R."/>
            <person name="Schleper C."/>
            <person name="Guy L."/>
            <person name="Ettema T.J."/>
        </authorList>
    </citation>
    <scope>NUCLEOTIDE SEQUENCE</scope>
</reference>
<dbReference type="PIRSF" id="PIRSF006429">
    <property type="entry name" value="GOGAT_lg_2"/>
    <property type="match status" value="1"/>
</dbReference>
<dbReference type="AlphaFoldDB" id="A0A0F9LT87"/>
<protein>
    <recommendedName>
        <fullName evidence="4">Glutamate synthase domain-containing protein</fullName>
    </recommendedName>
</protein>
<dbReference type="Pfam" id="PF01645">
    <property type="entry name" value="Glu_synthase"/>
    <property type="match status" value="1"/>
</dbReference>
<dbReference type="Gene3D" id="3.20.20.70">
    <property type="entry name" value="Aldolase class I"/>
    <property type="match status" value="1"/>
</dbReference>
<keyword evidence="3" id="KW-1133">Transmembrane helix</keyword>
<feature type="non-terminal residue" evidence="5">
    <location>
        <position position="519"/>
    </location>
</feature>
<organism evidence="5">
    <name type="scientific">marine sediment metagenome</name>
    <dbReference type="NCBI Taxonomy" id="412755"/>
    <lineage>
        <taxon>unclassified sequences</taxon>
        <taxon>metagenomes</taxon>
        <taxon>ecological metagenomes</taxon>
    </lineage>
</organism>
<dbReference type="PIRSF" id="PIRSF500060">
    <property type="entry name" value="UCP500060"/>
    <property type="match status" value="1"/>
</dbReference>
<evidence type="ECO:0000256" key="3">
    <source>
        <dbReference type="SAM" id="Phobius"/>
    </source>
</evidence>
<dbReference type="PANTHER" id="PTHR43819">
    <property type="entry name" value="ARCHAEAL-TYPE GLUTAMATE SYNTHASE [NADPH]"/>
    <property type="match status" value="1"/>
</dbReference>
<evidence type="ECO:0000256" key="1">
    <source>
        <dbReference type="ARBA" id="ARBA00009716"/>
    </source>
</evidence>
<gene>
    <name evidence="5" type="ORF">LCGC14_1543280</name>
</gene>
<dbReference type="PANTHER" id="PTHR43819:SF1">
    <property type="entry name" value="ARCHAEAL-TYPE GLUTAMATE SYNTHASE [NADPH]"/>
    <property type="match status" value="1"/>
</dbReference>
<feature type="domain" description="Glutamate synthase" evidence="4">
    <location>
        <begin position="154"/>
        <end position="471"/>
    </location>
</feature>
<evidence type="ECO:0000256" key="2">
    <source>
        <dbReference type="SAM" id="MobiDB-lite"/>
    </source>
</evidence>
<evidence type="ECO:0000259" key="4">
    <source>
        <dbReference type="Pfam" id="PF01645"/>
    </source>
</evidence>
<dbReference type="EMBL" id="LAZR01011706">
    <property type="protein sequence ID" value="KKM60292.1"/>
    <property type="molecule type" value="Genomic_DNA"/>
</dbReference>
<dbReference type="InterPro" id="IPR002932">
    <property type="entry name" value="Glu_synthdom"/>
</dbReference>
<feature type="compositionally biased region" description="Basic and acidic residues" evidence="2">
    <location>
        <begin position="95"/>
        <end position="105"/>
    </location>
</feature>
<dbReference type="InterPro" id="IPR024188">
    <property type="entry name" value="GltB"/>
</dbReference>
<comment type="similarity">
    <text evidence="1">Belongs to the glutamate synthase family.</text>
</comment>
<dbReference type="InterPro" id="IPR013785">
    <property type="entry name" value="Aldolase_TIM"/>
</dbReference>
<feature type="transmembrane region" description="Helical" evidence="3">
    <location>
        <begin position="7"/>
        <end position="25"/>
    </location>
</feature>
<accession>A0A0F9LT87</accession>
<dbReference type="InterPro" id="IPR027283">
    <property type="entry name" value="YerD"/>
</dbReference>
<evidence type="ECO:0000313" key="5">
    <source>
        <dbReference type="EMBL" id="KKM60292.1"/>
    </source>
</evidence>
<dbReference type="CDD" id="cd02808">
    <property type="entry name" value="GltS_FMN"/>
    <property type="match status" value="1"/>
</dbReference>
<feature type="region of interest" description="Disordered" evidence="2">
    <location>
        <begin position="95"/>
        <end position="117"/>
    </location>
</feature>
<comment type="caution">
    <text evidence="5">The sequence shown here is derived from an EMBL/GenBank/DDBJ whole genome shotgun (WGS) entry which is preliminary data.</text>
</comment>
<dbReference type="GO" id="GO:0006537">
    <property type="term" value="P:glutamate biosynthetic process"/>
    <property type="evidence" value="ECO:0007669"/>
    <property type="project" value="InterPro"/>
</dbReference>